<feature type="domain" description="Era-type G" evidence="19">
    <location>
        <begin position="176"/>
        <end position="368"/>
    </location>
</feature>
<dbReference type="Ensembl" id="ENSSSCT00065062627.1">
    <property type="protein sequence ID" value="ENSSSCP00065027134.1"/>
    <property type="gene ID" value="ENSSSCG00065045684.1"/>
</dbReference>
<evidence type="ECO:0000256" key="16">
    <source>
        <dbReference type="PROSITE-ProRule" id="PRU01050"/>
    </source>
</evidence>
<dbReference type="GO" id="GO:0042254">
    <property type="term" value="P:ribosome biogenesis"/>
    <property type="evidence" value="ECO:0007669"/>
    <property type="project" value="UniProtKB-KW"/>
</dbReference>
<comment type="function">
    <text evidence="14">Probable GTPase that plays a role in the mitochondrial ribosomal small subunit assembly. Specifically binds the 12S mitochondrial rRNA (12S mt-rRNA) to a 33 nucleotide section delineating the 3' terminal stem-loop region. May act as a chaperone that protects the 12S mt-rRNA on the 28S mitoribosomal subunit during ribosomal small subunit assembly.</text>
</comment>
<dbReference type="Ensembl" id="ENSSSCT00040053601.1">
    <property type="protein sequence ID" value="ENSSSCP00040022331.1"/>
    <property type="gene ID" value="ENSSSCG00040039996.1"/>
</dbReference>
<protein>
    <recommendedName>
        <fullName evidence="4">GTPase Era, mitochondrial</fullName>
    </recommendedName>
    <alternativeName>
        <fullName evidence="15">ERA-like protein 1</fullName>
    </alternativeName>
</protein>
<evidence type="ECO:0000256" key="2">
    <source>
        <dbReference type="ARBA" id="ARBA00004637"/>
    </source>
</evidence>
<evidence type="ECO:0000256" key="7">
    <source>
        <dbReference type="ARBA" id="ARBA00022741"/>
    </source>
</evidence>
<keyword evidence="10" id="KW-0809">Transit peptide</keyword>
<keyword evidence="7" id="KW-0547">Nucleotide-binding</keyword>
<keyword evidence="6" id="KW-0699">rRNA-binding</keyword>
<dbReference type="GO" id="GO:0005525">
    <property type="term" value="F:GTP binding"/>
    <property type="evidence" value="ECO:0007669"/>
    <property type="project" value="UniProtKB-KW"/>
</dbReference>
<evidence type="ECO:0000256" key="12">
    <source>
        <dbReference type="ARBA" id="ARBA00023134"/>
    </source>
</evidence>
<comment type="similarity">
    <text evidence="3 16">Belongs to the TRAFAC class TrmE-Era-EngA-EngB-Septin-like GTPase superfamily. Era GTPase family.</text>
</comment>
<gene>
    <name evidence="20" type="primary">ERAL1</name>
</gene>
<dbReference type="Gene3D" id="3.40.50.300">
    <property type="entry name" value="P-loop containing nucleotide triphosphate hydrolases"/>
    <property type="match status" value="1"/>
</dbReference>
<dbReference type="Ensembl" id="ENSSSCT00025106049.1">
    <property type="protein sequence ID" value="ENSSSCP00025047529.1"/>
    <property type="gene ID" value="ENSSSCG00025076539.1"/>
</dbReference>
<dbReference type="Ensembl" id="ENSSSCT00030081156.1">
    <property type="protein sequence ID" value="ENSSSCP00030037218.1"/>
    <property type="gene ID" value="ENSSSCG00030058164.1"/>
</dbReference>
<evidence type="ECO:0000256" key="6">
    <source>
        <dbReference type="ARBA" id="ARBA00022730"/>
    </source>
</evidence>
<dbReference type="Pfam" id="PF07650">
    <property type="entry name" value="KH_2"/>
    <property type="match status" value="1"/>
</dbReference>
<evidence type="ECO:0000256" key="13">
    <source>
        <dbReference type="ARBA" id="ARBA00023136"/>
    </source>
</evidence>
<keyword evidence="18" id="KW-0732">Signal</keyword>
<dbReference type="Proteomes" id="UP000694725">
    <property type="component" value="Unplaced"/>
</dbReference>
<dbReference type="Proteomes" id="UP000694571">
    <property type="component" value="Unplaced"/>
</dbReference>
<comment type="caution">
    <text evidence="16">Lacks conserved residue(s) required for the propagation of feature annotation.</text>
</comment>
<dbReference type="InterPro" id="IPR015946">
    <property type="entry name" value="KH_dom-like_a/b"/>
</dbReference>
<dbReference type="InterPro" id="IPR006073">
    <property type="entry name" value="GTP-bd"/>
</dbReference>
<keyword evidence="8" id="KW-0999">Mitochondrion inner membrane</keyword>
<feature type="signal peptide" evidence="18">
    <location>
        <begin position="1"/>
        <end position="17"/>
    </location>
</feature>
<dbReference type="InterPro" id="IPR009019">
    <property type="entry name" value="KH_sf_prok-type"/>
</dbReference>
<evidence type="ECO:0000313" key="20">
    <source>
        <dbReference type="Ensembl" id="ENSSSCP00025047529.1"/>
    </source>
</evidence>
<keyword evidence="12" id="KW-0342">GTP-binding</keyword>
<reference evidence="20" key="1">
    <citation type="submission" date="2025-05" db="UniProtKB">
        <authorList>
            <consortium name="Ensembl"/>
        </authorList>
    </citation>
    <scope>IDENTIFICATION</scope>
</reference>
<dbReference type="InterPro" id="IPR027417">
    <property type="entry name" value="P-loop_NTPase"/>
</dbReference>
<feature type="region of interest" description="Disordered" evidence="17">
    <location>
        <begin position="307"/>
        <end position="334"/>
    </location>
</feature>
<dbReference type="InterPro" id="IPR005662">
    <property type="entry name" value="GTPase_Era-like"/>
</dbReference>
<keyword evidence="11" id="KW-0496">Mitochondrion</keyword>
<accession>A0A8D0TL37</accession>
<keyword evidence="13" id="KW-0472">Membrane</keyword>
<evidence type="ECO:0000256" key="14">
    <source>
        <dbReference type="ARBA" id="ARBA00025227"/>
    </source>
</evidence>
<dbReference type="PANTHER" id="PTHR42698:SF1">
    <property type="entry name" value="GTPASE ERA, MITOCHONDRIAL"/>
    <property type="match status" value="1"/>
</dbReference>
<evidence type="ECO:0000256" key="17">
    <source>
        <dbReference type="SAM" id="MobiDB-lite"/>
    </source>
</evidence>
<dbReference type="Proteomes" id="UP000694570">
    <property type="component" value="Unplaced"/>
</dbReference>
<evidence type="ECO:0000256" key="18">
    <source>
        <dbReference type="SAM" id="SignalP"/>
    </source>
</evidence>
<evidence type="ECO:0000313" key="21">
    <source>
        <dbReference type="Proteomes" id="UP000694727"/>
    </source>
</evidence>
<dbReference type="AlphaFoldDB" id="A0A8D0TL37"/>
<evidence type="ECO:0000256" key="10">
    <source>
        <dbReference type="ARBA" id="ARBA00022946"/>
    </source>
</evidence>
<keyword evidence="9" id="KW-0694">RNA-binding</keyword>
<evidence type="ECO:0000256" key="9">
    <source>
        <dbReference type="ARBA" id="ARBA00022884"/>
    </source>
</evidence>
<evidence type="ECO:0000259" key="19">
    <source>
        <dbReference type="PROSITE" id="PS51713"/>
    </source>
</evidence>
<dbReference type="PANTHER" id="PTHR42698">
    <property type="entry name" value="GTPASE ERA"/>
    <property type="match status" value="1"/>
</dbReference>
<evidence type="ECO:0000256" key="11">
    <source>
        <dbReference type="ARBA" id="ARBA00023128"/>
    </source>
</evidence>
<dbReference type="CDD" id="cd04163">
    <property type="entry name" value="Era"/>
    <property type="match status" value="1"/>
</dbReference>
<organism evidence="20 21">
    <name type="scientific">Sus scrofa</name>
    <name type="common">Pig</name>
    <dbReference type="NCBI Taxonomy" id="9823"/>
    <lineage>
        <taxon>Eukaryota</taxon>
        <taxon>Metazoa</taxon>
        <taxon>Chordata</taxon>
        <taxon>Craniata</taxon>
        <taxon>Vertebrata</taxon>
        <taxon>Euteleostomi</taxon>
        <taxon>Mammalia</taxon>
        <taxon>Eutheria</taxon>
        <taxon>Laurasiatheria</taxon>
        <taxon>Artiodactyla</taxon>
        <taxon>Suina</taxon>
        <taxon>Suidae</taxon>
        <taxon>Sus</taxon>
    </lineage>
</organism>
<dbReference type="SUPFAM" id="SSF52540">
    <property type="entry name" value="P-loop containing nucleoside triphosphate hydrolases"/>
    <property type="match status" value="1"/>
</dbReference>
<evidence type="ECO:0000256" key="3">
    <source>
        <dbReference type="ARBA" id="ARBA00007921"/>
    </source>
</evidence>
<evidence type="ECO:0000256" key="8">
    <source>
        <dbReference type="ARBA" id="ARBA00022792"/>
    </source>
</evidence>
<dbReference type="PROSITE" id="PS51713">
    <property type="entry name" value="G_ERA"/>
    <property type="match status" value="1"/>
</dbReference>
<sequence>MAAPGWQGIALLRTVLGVWTRGPEAARECAARLPSLLGSQRRCISCVASQAFSGPRLASASRPNGHSSALDCFLGLSQPDSSLTFHVPAVSMHRDEQDLLLVHRPDMPENPRVLRVVILGAPNAGKSTLSNKLLGRKVCYVLGPLPFLFPPSYCAFVDCSRGIWEPHLGLLCSWQVFPVSKKVHTTRSQALGVITEKEAQVILLDTPGLISPAKQKRHHLEPSLLEDPWKSMESADLVVVLVDVSDQWTRNQLSPQVLQCLTQFSQVPSILVMNKVDRLKQKSVLLELTAALTEGVVNGKKLTVRQALRSQRDARRPGPAAKGPDTESVGDPQRTGWPHFQEIFMLSALSQEDVKILKQYLLAQARPGPWEFHSGVLTSQTPQEICANIVREKLLEYLPQEVPYGVQQKTMMWEEGPSGQLVIEQKLLVPKESHMRLLIGPKGHLISQIAQEVGQDLMDIFLCEVQLRLSVKLLK</sequence>
<dbReference type="InterPro" id="IPR004044">
    <property type="entry name" value="KH_dom_type_2"/>
</dbReference>
<dbReference type="Proteomes" id="UP000694720">
    <property type="component" value="Unplaced"/>
</dbReference>
<evidence type="ECO:0000256" key="4">
    <source>
        <dbReference type="ARBA" id="ARBA00019149"/>
    </source>
</evidence>
<dbReference type="SUPFAM" id="SSF54814">
    <property type="entry name" value="Prokaryotic type KH domain (KH-domain type II)"/>
    <property type="match status" value="1"/>
</dbReference>
<evidence type="ECO:0000256" key="5">
    <source>
        <dbReference type="ARBA" id="ARBA00022517"/>
    </source>
</evidence>
<dbReference type="Proteomes" id="UP000694727">
    <property type="component" value="Unplaced"/>
</dbReference>
<dbReference type="GO" id="GO:0005759">
    <property type="term" value="C:mitochondrial matrix"/>
    <property type="evidence" value="ECO:0007669"/>
    <property type="project" value="UniProtKB-SubCell"/>
</dbReference>
<dbReference type="Proteomes" id="UP000694722">
    <property type="component" value="Unplaced"/>
</dbReference>
<dbReference type="Ensembl" id="ENSSSCT00035105183.1">
    <property type="protein sequence ID" value="ENSSSCP00035045128.1"/>
    <property type="gene ID" value="ENSSSCG00035077225.1"/>
</dbReference>
<dbReference type="InterPro" id="IPR030388">
    <property type="entry name" value="G_ERA_dom"/>
</dbReference>
<keyword evidence="5" id="KW-0690">Ribosome biogenesis</keyword>
<dbReference type="CDD" id="cd22534">
    <property type="entry name" value="KH-II_Era"/>
    <property type="match status" value="1"/>
</dbReference>
<dbReference type="Pfam" id="PF01926">
    <property type="entry name" value="MMR_HSR1"/>
    <property type="match status" value="2"/>
</dbReference>
<feature type="chain" id="PRO_5044684448" description="GTPase Era, mitochondrial" evidence="18">
    <location>
        <begin position="18"/>
        <end position="475"/>
    </location>
</feature>
<evidence type="ECO:0000256" key="15">
    <source>
        <dbReference type="ARBA" id="ARBA00030975"/>
    </source>
</evidence>
<name>A0A8D0TL37_PIG</name>
<dbReference type="GO" id="GO:0005743">
    <property type="term" value="C:mitochondrial inner membrane"/>
    <property type="evidence" value="ECO:0007669"/>
    <property type="project" value="UniProtKB-SubCell"/>
</dbReference>
<dbReference type="Gene3D" id="3.30.300.20">
    <property type="match status" value="1"/>
</dbReference>
<dbReference type="GO" id="GO:0019843">
    <property type="term" value="F:rRNA binding"/>
    <property type="evidence" value="ECO:0007669"/>
    <property type="project" value="UniProtKB-KW"/>
</dbReference>
<proteinExistence type="inferred from homology"/>
<dbReference type="FunFam" id="3.30.300.20:FF:000016">
    <property type="entry name" value="GTPase Era, mitochondrial isoform 1"/>
    <property type="match status" value="1"/>
</dbReference>
<comment type="subcellular location">
    <subcellularLocation>
        <location evidence="2">Mitochondrion inner membrane</location>
        <topology evidence="2">Peripheral membrane protein</topology>
    </subcellularLocation>
    <subcellularLocation>
        <location evidence="1">Mitochondrion matrix</location>
    </subcellularLocation>
</comment>
<dbReference type="Ensembl" id="ENSSSCT00050005513.1">
    <property type="protein sequence ID" value="ENSSSCP00050002305.1"/>
    <property type="gene ID" value="ENSSSCG00050004052.1"/>
</dbReference>
<evidence type="ECO:0000256" key="1">
    <source>
        <dbReference type="ARBA" id="ARBA00004305"/>
    </source>
</evidence>